<dbReference type="PANTHER" id="PTHR43584:SF8">
    <property type="entry name" value="N-ACETYLMURAMATE ALPHA-1-PHOSPHATE URIDYLYLTRANSFERASE"/>
    <property type="match status" value="1"/>
</dbReference>
<proteinExistence type="predicted"/>
<dbReference type="InterPro" id="IPR025877">
    <property type="entry name" value="MobA-like_NTP_Trfase"/>
</dbReference>
<dbReference type="GO" id="GO:0016779">
    <property type="term" value="F:nucleotidyltransferase activity"/>
    <property type="evidence" value="ECO:0007669"/>
    <property type="project" value="UniProtKB-KW"/>
</dbReference>
<feature type="domain" description="MobA-like NTP transferase" evidence="4">
    <location>
        <begin position="10"/>
        <end position="133"/>
    </location>
</feature>
<evidence type="ECO:0000256" key="2">
    <source>
        <dbReference type="ARBA" id="ARBA00022695"/>
    </source>
</evidence>
<evidence type="ECO:0000259" key="4">
    <source>
        <dbReference type="Pfam" id="PF12804"/>
    </source>
</evidence>
<evidence type="ECO:0000256" key="1">
    <source>
        <dbReference type="ARBA" id="ARBA00022679"/>
    </source>
</evidence>
<keyword evidence="1 5" id="KW-0808">Transferase</keyword>
<dbReference type="PANTHER" id="PTHR43584">
    <property type="entry name" value="NUCLEOTIDYL TRANSFERASE"/>
    <property type="match status" value="1"/>
</dbReference>
<dbReference type="InterPro" id="IPR029044">
    <property type="entry name" value="Nucleotide-diphossugar_trans"/>
</dbReference>
<dbReference type="Proteomes" id="UP000244224">
    <property type="component" value="Unassembled WGS sequence"/>
</dbReference>
<dbReference type="Gene3D" id="3.90.550.10">
    <property type="entry name" value="Spore Coat Polysaccharide Biosynthesis Protein SpsA, Chain A"/>
    <property type="match status" value="1"/>
</dbReference>
<keyword evidence="3" id="KW-0460">Magnesium</keyword>
<dbReference type="OrthoDB" id="9788272at2"/>
<keyword evidence="2 5" id="KW-0548">Nucleotidyltransferase</keyword>
<reference evidence="5 6" key="1">
    <citation type="submission" date="2018-04" db="EMBL/GenBank/DDBJ databases">
        <title>Genomic Encyclopedia of Archaeal and Bacterial Type Strains, Phase II (KMG-II): from individual species to whole genera.</title>
        <authorList>
            <person name="Goeker M."/>
        </authorList>
    </citation>
    <scope>NUCLEOTIDE SEQUENCE [LARGE SCALE GENOMIC DNA]</scope>
    <source>
        <strain evidence="5 6">DSM 21823</strain>
    </source>
</reference>
<gene>
    <name evidence="5" type="ORF">C8N34_11854</name>
</gene>
<dbReference type="InterPro" id="IPR050065">
    <property type="entry name" value="GlmU-like"/>
</dbReference>
<dbReference type="CDD" id="cd06422">
    <property type="entry name" value="NTP_transferase_like_1"/>
    <property type="match status" value="1"/>
</dbReference>
<name>A0A2T6AQS6_9RHOB</name>
<dbReference type="Pfam" id="PF12804">
    <property type="entry name" value="NTP_transf_3"/>
    <property type="match status" value="1"/>
</dbReference>
<comment type="caution">
    <text evidence="5">The sequence shown here is derived from an EMBL/GenBank/DDBJ whole genome shotgun (WGS) entry which is preliminary data.</text>
</comment>
<organism evidence="5 6">
    <name type="scientific">Gemmobacter caeni</name>
    <dbReference type="NCBI Taxonomy" id="589035"/>
    <lineage>
        <taxon>Bacteria</taxon>
        <taxon>Pseudomonadati</taxon>
        <taxon>Pseudomonadota</taxon>
        <taxon>Alphaproteobacteria</taxon>
        <taxon>Rhodobacterales</taxon>
        <taxon>Paracoccaceae</taxon>
        <taxon>Gemmobacter</taxon>
    </lineage>
</organism>
<protein>
    <submittedName>
        <fullName evidence="5">MurNAc alpha-1-phosphate uridylyltransferase</fullName>
    </submittedName>
</protein>
<sequence length="235" mass="25196">MPCIPDAVMLFAAGFGTRMGALTADRPKPMIEVAGRPLIDHALDQAAAIRPRQIVINLHYRPEMIRTHLADREKIAFSDESDAILETGGGLRAALPQLGPGPLYTLNSDAVWTGAPALSQLASRWDASRMDALLLLLPAEKATGYRGTGDFVMDEDGRIVRAKGAPSYAYLGAQILSPKHISAISETVFSLNRLWDIAIAEGRAFGVVHDGGWCDVGRPEGIAEAEALLGKARDV</sequence>
<dbReference type="SUPFAM" id="SSF53448">
    <property type="entry name" value="Nucleotide-diphospho-sugar transferases"/>
    <property type="match status" value="1"/>
</dbReference>
<keyword evidence="6" id="KW-1185">Reference proteome</keyword>
<evidence type="ECO:0000313" key="6">
    <source>
        <dbReference type="Proteomes" id="UP000244224"/>
    </source>
</evidence>
<dbReference type="EMBL" id="QBKP01000018">
    <property type="protein sequence ID" value="PTX46181.1"/>
    <property type="molecule type" value="Genomic_DNA"/>
</dbReference>
<dbReference type="AlphaFoldDB" id="A0A2T6AQS6"/>
<evidence type="ECO:0000313" key="5">
    <source>
        <dbReference type="EMBL" id="PTX46181.1"/>
    </source>
</evidence>
<evidence type="ECO:0000256" key="3">
    <source>
        <dbReference type="ARBA" id="ARBA00022842"/>
    </source>
</evidence>
<accession>A0A2T6AQS6</accession>